<name>A0ABW9QTM2_9ACTN</name>
<evidence type="ECO:0000256" key="4">
    <source>
        <dbReference type="ARBA" id="ARBA00023027"/>
    </source>
</evidence>
<dbReference type="InterPro" id="IPR006036">
    <property type="entry name" value="K_uptake_TrkA"/>
</dbReference>
<dbReference type="Gene3D" id="3.30.70.1450">
    <property type="entry name" value="Regulator of K+ conductance, C-terminal domain"/>
    <property type="match status" value="1"/>
</dbReference>
<protein>
    <recommendedName>
        <fullName evidence="1">Trk system potassium uptake protein TrkA</fullName>
    </recommendedName>
</protein>
<dbReference type="Gene3D" id="3.40.50.720">
    <property type="entry name" value="NAD(P)-binding Rossmann-like Domain"/>
    <property type="match status" value="1"/>
</dbReference>
<evidence type="ECO:0000256" key="2">
    <source>
        <dbReference type="ARBA" id="ARBA00022538"/>
    </source>
</evidence>
<keyword evidence="2" id="KW-0633">Potassium transport</keyword>
<dbReference type="PRINTS" id="PR00335">
    <property type="entry name" value="KUPTAKETRKA"/>
</dbReference>
<dbReference type="Pfam" id="PF02080">
    <property type="entry name" value="TrkA_C"/>
    <property type="match status" value="1"/>
</dbReference>
<dbReference type="InterPro" id="IPR050721">
    <property type="entry name" value="Trk_Ktr_HKT_K-transport"/>
</dbReference>
<keyword evidence="4" id="KW-0520">NAD</keyword>
<dbReference type="PANTHER" id="PTHR43833:SF8">
    <property type="entry name" value="TRK SYSTEM POTASSIUM UPTAKE PROTEIN TRKA"/>
    <property type="match status" value="1"/>
</dbReference>
<sequence length="217" mass="23496">MHVIVVGCGRVGSELATSLVTAGHDVVIVDKHPASFRRLAEGWGGRTVVGLGFDRDTLAVAGVREAGALAAVTSGDNSNVLTARIAREYYQVPNVVARIYDPRRAVIYQRLGIPTVATVTWTVDQVVRRLLPDQLVTEWADATGQVVLVERSLSARWVGRSLDPLEVPDVCRLVSVTRGGAPRLARPGLIGQEGDILHLAVRKDHLDQLQRDLGEES</sequence>
<keyword evidence="3" id="KW-0630">Potassium</keyword>
<dbReference type="Proteomes" id="UP000437736">
    <property type="component" value="Unassembled WGS sequence"/>
</dbReference>
<evidence type="ECO:0000256" key="3">
    <source>
        <dbReference type="ARBA" id="ARBA00022958"/>
    </source>
</evidence>
<keyword evidence="2" id="KW-0406">Ion transport</keyword>
<feature type="domain" description="RCK C-terminal" evidence="6">
    <location>
        <begin position="133"/>
        <end position="215"/>
    </location>
</feature>
<dbReference type="PANTHER" id="PTHR43833">
    <property type="entry name" value="POTASSIUM CHANNEL PROTEIN 2-RELATED-RELATED"/>
    <property type="match status" value="1"/>
</dbReference>
<dbReference type="Pfam" id="PF02254">
    <property type="entry name" value="TrkA_N"/>
    <property type="match status" value="1"/>
</dbReference>
<evidence type="ECO:0000313" key="8">
    <source>
        <dbReference type="Proteomes" id="UP000437736"/>
    </source>
</evidence>
<keyword evidence="2" id="KW-0813">Transport</keyword>
<dbReference type="SUPFAM" id="SSF116726">
    <property type="entry name" value="TrkA C-terminal domain-like"/>
    <property type="match status" value="1"/>
</dbReference>
<evidence type="ECO:0000259" key="6">
    <source>
        <dbReference type="PROSITE" id="PS51202"/>
    </source>
</evidence>
<gene>
    <name evidence="7" type="ORF">GHK86_10715</name>
</gene>
<evidence type="ECO:0000256" key="1">
    <source>
        <dbReference type="ARBA" id="ARBA00017378"/>
    </source>
</evidence>
<dbReference type="InterPro" id="IPR036721">
    <property type="entry name" value="RCK_C_sf"/>
</dbReference>
<keyword evidence="8" id="KW-1185">Reference proteome</keyword>
<comment type="caution">
    <text evidence="7">The sequence shown here is derived from an EMBL/GenBank/DDBJ whole genome shotgun (WGS) entry which is preliminary data.</text>
</comment>
<evidence type="ECO:0000313" key="7">
    <source>
        <dbReference type="EMBL" id="MST33190.1"/>
    </source>
</evidence>
<accession>A0ABW9QTM2</accession>
<dbReference type="PROSITE" id="PS51201">
    <property type="entry name" value="RCK_N"/>
    <property type="match status" value="1"/>
</dbReference>
<reference evidence="7 8" key="1">
    <citation type="submission" date="2019-11" db="EMBL/GenBank/DDBJ databases">
        <title>Acidiferrimicrobium australis gen. nov., sp. nov., an acidophilic and obligately heterotrophic, member of the Actinobacteria that catalyses dissimilatory oxido- reduction of iron isolated from metal-rich acidic water in Chile.</title>
        <authorList>
            <person name="Gonzalez D."/>
            <person name="Huber K."/>
            <person name="Hedrich S."/>
            <person name="Rojas-Villalobos C."/>
            <person name="Quatrini R."/>
            <person name="Dinamarca M.A."/>
            <person name="Schwarz A."/>
            <person name="Canales C."/>
            <person name="Nancucheo I."/>
        </authorList>
    </citation>
    <scope>NUCLEOTIDE SEQUENCE [LARGE SCALE GENOMIC DNA]</scope>
    <source>
        <strain evidence="7 8">USS-CCA1</strain>
    </source>
</reference>
<dbReference type="InterPro" id="IPR036291">
    <property type="entry name" value="NAD(P)-bd_dom_sf"/>
</dbReference>
<proteinExistence type="predicted"/>
<dbReference type="SUPFAM" id="SSF51735">
    <property type="entry name" value="NAD(P)-binding Rossmann-fold domains"/>
    <property type="match status" value="1"/>
</dbReference>
<evidence type="ECO:0000259" key="5">
    <source>
        <dbReference type="PROSITE" id="PS51201"/>
    </source>
</evidence>
<feature type="domain" description="RCK N-terminal" evidence="5">
    <location>
        <begin position="1"/>
        <end position="118"/>
    </location>
</feature>
<dbReference type="EMBL" id="WJHE01000511">
    <property type="protein sequence ID" value="MST33190.1"/>
    <property type="molecule type" value="Genomic_DNA"/>
</dbReference>
<organism evidence="7 8">
    <name type="scientific">Acidiferrimicrobium australe</name>
    <dbReference type="NCBI Taxonomy" id="2664430"/>
    <lineage>
        <taxon>Bacteria</taxon>
        <taxon>Bacillati</taxon>
        <taxon>Actinomycetota</taxon>
        <taxon>Acidimicrobiia</taxon>
        <taxon>Acidimicrobiales</taxon>
        <taxon>Acidimicrobiaceae</taxon>
        <taxon>Acidiferrimicrobium</taxon>
    </lineage>
</organism>
<dbReference type="PROSITE" id="PS51202">
    <property type="entry name" value="RCK_C"/>
    <property type="match status" value="1"/>
</dbReference>
<dbReference type="InterPro" id="IPR003148">
    <property type="entry name" value="RCK_N"/>
</dbReference>
<dbReference type="InterPro" id="IPR006037">
    <property type="entry name" value="RCK_C"/>
</dbReference>